<evidence type="ECO:0000313" key="3">
    <source>
        <dbReference type="Proteomes" id="UP001163823"/>
    </source>
</evidence>
<organism evidence="2 3">
    <name type="scientific">Quillaja saponaria</name>
    <name type="common">Soap bark tree</name>
    <dbReference type="NCBI Taxonomy" id="32244"/>
    <lineage>
        <taxon>Eukaryota</taxon>
        <taxon>Viridiplantae</taxon>
        <taxon>Streptophyta</taxon>
        <taxon>Embryophyta</taxon>
        <taxon>Tracheophyta</taxon>
        <taxon>Spermatophyta</taxon>
        <taxon>Magnoliopsida</taxon>
        <taxon>eudicotyledons</taxon>
        <taxon>Gunneridae</taxon>
        <taxon>Pentapetalae</taxon>
        <taxon>rosids</taxon>
        <taxon>fabids</taxon>
        <taxon>Fabales</taxon>
        <taxon>Quillajaceae</taxon>
        <taxon>Quillaja</taxon>
    </lineage>
</organism>
<dbReference type="Proteomes" id="UP001163823">
    <property type="component" value="Chromosome 9"/>
</dbReference>
<dbReference type="AlphaFoldDB" id="A0AAD7LCU7"/>
<gene>
    <name evidence="2" type="ORF">O6P43_022312</name>
</gene>
<sequence length="277" mass="31158">MADDNHTNARFLHEAEKDYEETEILEEALSLCDLPLNDTNETIKHNNLNDLSSQHSRRSSSESTEFFEFFSDLSSEMYTPADDIIFCGKLFVPSKDGSPNSLNPLTHQKPTKHDNKPTSFRRRSESLSKLQSSSVTRSNSVNTVTASNYHLMRSSKSLDYRKLHRSSSSVISPAPKIERNSSVKSVGKSEKKASKPRWFFLMFGLVKVPSEMELSDIKNRQVRRTPSTTMFPITESGGKLQVSGDSGKMTWKILRALSCKDHTNVAVTTPFVMPQAS</sequence>
<feature type="compositionally biased region" description="Low complexity" evidence="1">
    <location>
        <begin position="127"/>
        <end position="139"/>
    </location>
</feature>
<feature type="region of interest" description="Disordered" evidence="1">
    <location>
        <begin position="98"/>
        <end position="139"/>
    </location>
</feature>
<name>A0AAD7LCU7_QUISA</name>
<dbReference type="KEGG" id="qsa:O6P43_022312"/>
<evidence type="ECO:0000256" key="1">
    <source>
        <dbReference type="SAM" id="MobiDB-lite"/>
    </source>
</evidence>
<comment type="caution">
    <text evidence="2">The sequence shown here is derived from an EMBL/GenBank/DDBJ whole genome shotgun (WGS) entry which is preliminary data.</text>
</comment>
<feature type="compositionally biased region" description="Polar residues" evidence="1">
    <location>
        <begin position="98"/>
        <end position="108"/>
    </location>
</feature>
<dbReference type="EMBL" id="JARAOO010000009">
    <property type="protein sequence ID" value="KAJ7955779.1"/>
    <property type="molecule type" value="Genomic_DNA"/>
</dbReference>
<protein>
    <submittedName>
        <fullName evidence="2">Uncharacterized protein</fullName>
    </submittedName>
</protein>
<accession>A0AAD7LCU7</accession>
<dbReference type="PANTHER" id="PTHR34130">
    <property type="entry name" value="OS08G0243800 PROTEIN"/>
    <property type="match status" value="1"/>
</dbReference>
<reference evidence="2" key="1">
    <citation type="journal article" date="2023" name="Science">
        <title>Elucidation of the pathway for biosynthesis of saponin adjuvants from the soapbark tree.</title>
        <authorList>
            <person name="Reed J."/>
            <person name="Orme A."/>
            <person name="El-Demerdash A."/>
            <person name="Owen C."/>
            <person name="Martin L.B.B."/>
            <person name="Misra R.C."/>
            <person name="Kikuchi S."/>
            <person name="Rejzek M."/>
            <person name="Martin A.C."/>
            <person name="Harkess A."/>
            <person name="Leebens-Mack J."/>
            <person name="Louveau T."/>
            <person name="Stephenson M.J."/>
            <person name="Osbourn A."/>
        </authorList>
    </citation>
    <scope>NUCLEOTIDE SEQUENCE</scope>
    <source>
        <strain evidence="2">S10</strain>
    </source>
</reference>
<feature type="compositionally biased region" description="Basic and acidic residues" evidence="1">
    <location>
        <begin position="111"/>
        <end position="126"/>
    </location>
</feature>
<evidence type="ECO:0000313" key="2">
    <source>
        <dbReference type="EMBL" id="KAJ7955779.1"/>
    </source>
</evidence>
<proteinExistence type="predicted"/>
<dbReference type="PANTHER" id="PTHR34130:SF3">
    <property type="entry name" value="DUF1645 FAMILY PROTEIN"/>
    <property type="match status" value="1"/>
</dbReference>
<keyword evidence="3" id="KW-1185">Reference proteome</keyword>